<dbReference type="Proteomes" id="UP001591681">
    <property type="component" value="Unassembled WGS sequence"/>
</dbReference>
<protein>
    <recommendedName>
        <fullName evidence="4">HECT domain-containing protein</fullName>
    </recommendedName>
</protein>
<evidence type="ECO:0000313" key="6">
    <source>
        <dbReference type="Proteomes" id="UP001591681"/>
    </source>
</evidence>
<dbReference type="InterPro" id="IPR035983">
    <property type="entry name" value="Hect_E3_ubiquitin_ligase"/>
</dbReference>
<evidence type="ECO:0000256" key="1">
    <source>
        <dbReference type="ARBA" id="ARBA00022679"/>
    </source>
</evidence>
<dbReference type="EMBL" id="JBHFQA010000023">
    <property type="protein sequence ID" value="KAL2077900.1"/>
    <property type="molecule type" value="Genomic_DNA"/>
</dbReference>
<dbReference type="Pfam" id="PF00632">
    <property type="entry name" value="HECT"/>
    <property type="match status" value="1"/>
</dbReference>
<keyword evidence="1" id="KW-0808">Transferase</keyword>
<gene>
    <name evidence="5" type="ORF">ACEWY4_025585</name>
</gene>
<feature type="active site" description="Glycyl thioester intermediate" evidence="3">
    <location>
        <position position="491"/>
    </location>
</feature>
<evidence type="ECO:0000259" key="4">
    <source>
        <dbReference type="PROSITE" id="PS50237"/>
    </source>
</evidence>
<feature type="domain" description="HECT" evidence="4">
    <location>
        <begin position="244"/>
        <end position="281"/>
    </location>
</feature>
<evidence type="ECO:0000256" key="2">
    <source>
        <dbReference type="ARBA" id="ARBA00022786"/>
    </source>
</evidence>
<proteinExistence type="predicted"/>
<evidence type="ECO:0000256" key="3">
    <source>
        <dbReference type="PROSITE-ProRule" id="PRU00104"/>
    </source>
</evidence>
<dbReference type="PROSITE" id="PS50237">
    <property type="entry name" value="HECT"/>
    <property type="match status" value="2"/>
</dbReference>
<organism evidence="5 6">
    <name type="scientific">Coilia grayii</name>
    <name type="common">Gray's grenadier anchovy</name>
    <dbReference type="NCBI Taxonomy" id="363190"/>
    <lineage>
        <taxon>Eukaryota</taxon>
        <taxon>Metazoa</taxon>
        <taxon>Chordata</taxon>
        <taxon>Craniata</taxon>
        <taxon>Vertebrata</taxon>
        <taxon>Euteleostomi</taxon>
        <taxon>Actinopterygii</taxon>
        <taxon>Neopterygii</taxon>
        <taxon>Teleostei</taxon>
        <taxon>Clupei</taxon>
        <taxon>Clupeiformes</taxon>
        <taxon>Clupeoidei</taxon>
        <taxon>Engraulidae</taxon>
        <taxon>Coilinae</taxon>
        <taxon>Coilia</taxon>
    </lineage>
</organism>
<comment type="caution">
    <text evidence="3">Lacks conserved residue(s) required for the propagation of feature annotation.</text>
</comment>
<dbReference type="Gene3D" id="3.30.2410.10">
    <property type="entry name" value="Hect, E3 ligase catalytic domain"/>
    <property type="match status" value="1"/>
</dbReference>
<reference evidence="5 6" key="1">
    <citation type="submission" date="2024-09" db="EMBL/GenBank/DDBJ databases">
        <title>A chromosome-level genome assembly of Gray's grenadier anchovy, Coilia grayii.</title>
        <authorList>
            <person name="Fu Z."/>
        </authorList>
    </citation>
    <scope>NUCLEOTIDE SEQUENCE [LARGE SCALE GENOMIC DNA]</scope>
    <source>
        <strain evidence="5">G4</strain>
        <tissue evidence="5">Muscle</tissue>
    </source>
</reference>
<feature type="domain" description="HECT" evidence="4">
    <location>
        <begin position="435"/>
        <end position="524"/>
    </location>
</feature>
<dbReference type="GO" id="GO:0016740">
    <property type="term" value="F:transferase activity"/>
    <property type="evidence" value="ECO:0007669"/>
    <property type="project" value="UniProtKB-KW"/>
</dbReference>
<keyword evidence="2 3" id="KW-0833">Ubl conjugation pathway</keyword>
<dbReference type="InterPro" id="IPR000569">
    <property type="entry name" value="HECT_dom"/>
</dbReference>
<comment type="caution">
    <text evidence="5">The sequence shown here is derived from an EMBL/GenBank/DDBJ whole genome shotgun (WGS) entry which is preliminary data.</text>
</comment>
<name>A0ABD1ISC1_9TELE</name>
<sequence>MLTSRATERIKLGSNMLHYCTLNGKINIRHSNPLGPVNQQGKISWNFISCQRCSSSSSSSGSSRWMNNCCSRRHIGSSWRLMNSSCTTSKDVLHSYVTQTCRVVVGLDLTPQQFVETLRSNVPNMPANFQLCRVNGRREVIALTEQCPSEIHSRRALQRSNLYIRPKVSQLPSDSTPGTPADQPEVAARMDAFYLMSDESDIEEVALSSPERAISDRDNLDRETPITIVARRRHILRSACLALSRPNFKWHREPRIEFISEMADDYGGPRREFFRLLMREVQGSLGIFEGRPEDLFFTYDQRALAENKYFQAGKLTAWSLAHNGPGPRSINKNLFMMMCGQKVDLSTMDISILLDQDQNQKMEELKNCETEEDLQRLKQSCGDWVAGCGVPTIYTAAMEDLPALISQVVAHFSFHRDEGSNRKELEEDTIFSFERWLVAIEEGQSEHTLEEFLVFATGADHVPALGFPQDCGIDFYDQEPGTRRVPYASTCSQTVYLPRGVGSEEEFMDLMTLALKGSLGFGKV</sequence>
<keyword evidence="6" id="KW-1185">Reference proteome</keyword>
<accession>A0ABD1ISC1</accession>
<dbReference type="AlphaFoldDB" id="A0ABD1ISC1"/>
<dbReference type="SMART" id="SM00119">
    <property type="entry name" value="HECTc"/>
    <property type="match status" value="1"/>
</dbReference>
<dbReference type="Gene3D" id="3.90.1750.10">
    <property type="entry name" value="Hect, E3 ligase catalytic domains"/>
    <property type="match status" value="1"/>
</dbReference>
<evidence type="ECO:0000313" key="5">
    <source>
        <dbReference type="EMBL" id="KAL2077900.1"/>
    </source>
</evidence>
<dbReference type="SUPFAM" id="SSF56204">
    <property type="entry name" value="Hect, E3 ligase catalytic domain"/>
    <property type="match status" value="1"/>
</dbReference>